<dbReference type="PANTHER" id="PTHR43394:SF1">
    <property type="entry name" value="ATP-BINDING CASSETTE SUB-FAMILY B MEMBER 10, MITOCHONDRIAL"/>
    <property type="match status" value="1"/>
</dbReference>
<feature type="transmembrane region" description="Helical" evidence="8">
    <location>
        <begin position="263"/>
        <end position="281"/>
    </location>
</feature>
<dbReference type="PROSITE" id="PS00211">
    <property type="entry name" value="ABC_TRANSPORTER_1"/>
    <property type="match status" value="1"/>
</dbReference>
<feature type="transmembrane region" description="Helical" evidence="8">
    <location>
        <begin position="21"/>
        <end position="44"/>
    </location>
</feature>
<dbReference type="InterPro" id="IPR039421">
    <property type="entry name" value="Type_1_exporter"/>
</dbReference>
<evidence type="ECO:0000259" key="10">
    <source>
        <dbReference type="PROSITE" id="PS50929"/>
    </source>
</evidence>
<evidence type="ECO:0000256" key="7">
    <source>
        <dbReference type="ARBA" id="ARBA00023136"/>
    </source>
</evidence>
<evidence type="ECO:0000259" key="9">
    <source>
        <dbReference type="PROSITE" id="PS50893"/>
    </source>
</evidence>
<organism evidence="11 12">
    <name type="scientific">Acidihalobacter aeolianus</name>
    <dbReference type="NCBI Taxonomy" id="2792603"/>
    <lineage>
        <taxon>Bacteria</taxon>
        <taxon>Pseudomonadati</taxon>
        <taxon>Pseudomonadota</taxon>
        <taxon>Gammaproteobacteria</taxon>
        <taxon>Chromatiales</taxon>
        <taxon>Ectothiorhodospiraceae</taxon>
        <taxon>Acidihalobacter</taxon>
    </lineage>
</organism>
<dbReference type="Gene3D" id="1.20.1560.10">
    <property type="entry name" value="ABC transporter type 1, transmembrane domain"/>
    <property type="match status" value="1"/>
</dbReference>
<dbReference type="GO" id="GO:0015421">
    <property type="term" value="F:ABC-type oligopeptide transporter activity"/>
    <property type="evidence" value="ECO:0007669"/>
    <property type="project" value="TreeGrafter"/>
</dbReference>
<dbReference type="GO" id="GO:0005524">
    <property type="term" value="F:ATP binding"/>
    <property type="evidence" value="ECO:0007669"/>
    <property type="project" value="UniProtKB-KW"/>
</dbReference>
<dbReference type="InterPro" id="IPR003439">
    <property type="entry name" value="ABC_transporter-like_ATP-bd"/>
</dbReference>
<keyword evidence="5" id="KW-0067">ATP-binding</keyword>
<feature type="transmembrane region" description="Helical" evidence="8">
    <location>
        <begin position="177"/>
        <end position="194"/>
    </location>
</feature>
<proteinExistence type="predicted"/>
<dbReference type="GO" id="GO:0016887">
    <property type="term" value="F:ATP hydrolysis activity"/>
    <property type="evidence" value="ECO:0007669"/>
    <property type="project" value="InterPro"/>
</dbReference>
<name>A0A1D8K873_9GAMM</name>
<keyword evidence="2" id="KW-0813">Transport</keyword>
<feature type="transmembrane region" description="Helical" evidence="8">
    <location>
        <begin position="73"/>
        <end position="97"/>
    </location>
</feature>
<dbReference type="RefSeq" id="WP_070072711.1">
    <property type="nucleotide sequence ID" value="NZ_CP017448.1"/>
</dbReference>
<dbReference type="SUPFAM" id="SSF90123">
    <property type="entry name" value="ABC transporter transmembrane region"/>
    <property type="match status" value="1"/>
</dbReference>
<keyword evidence="3 8" id="KW-0812">Transmembrane</keyword>
<keyword evidence="6 8" id="KW-1133">Transmembrane helix</keyword>
<keyword evidence="4" id="KW-0547">Nucleotide-binding</keyword>
<feature type="transmembrane region" description="Helical" evidence="8">
    <location>
        <begin position="149"/>
        <end position="171"/>
    </location>
</feature>
<dbReference type="PROSITE" id="PS50929">
    <property type="entry name" value="ABC_TM1F"/>
    <property type="match status" value="1"/>
</dbReference>
<dbReference type="SUPFAM" id="SSF52540">
    <property type="entry name" value="P-loop containing nucleoside triphosphate hydrolases"/>
    <property type="match status" value="1"/>
</dbReference>
<protein>
    <submittedName>
        <fullName evidence="11">ABC transporter permease</fullName>
    </submittedName>
</protein>
<dbReference type="InterPro" id="IPR036640">
    <property type="entry name" value="ABC1_TM_sf"/>
</dbReference>
<dbReference type="Gene3D" id="3.40.50.300">
    <property type="entry name" value="P-loop containing nucleotide triphosphate hydrolases"/>
    <property type="match status" value="1"/>
</dbReference>
<evidence type="ECO:0000256" key="2">
    <source>
        <dbReference type="ARBA" id="ARBA00022448"/>
    </source>
</evidence>
<dbReference type="Pfam" id="PF00005">
    <property type="entry name" value="ABC_tran"/>
    <property type="match status" value="1"/>
</dbReference>
<dbReference type="KEGG" id="aaeo:BJI67_08775"/>
<dbReference type="Proteomes" id="UP000095342">
    <property type="component" value="Chromosome"/>
</dbReference>
<dbReference type="InterPro" id="IPR003593">
    <property type="entry name" value="AAA+_ATPase"/>
</dbReference>
<keyword evidence="7 8" id="KW-0472">Membrane</keyword>
<evidence type="ECO:0000256" key="5">
    <source>
        <dbReference type="ARBA" id="ARBA00022840"/>
    </source>
</evidence>
<sequence length="614" mass="67167">MPREAEFTLWSLRTYLRPHRRALAAAAAGMSLRAGVLLLIPWPLKFIIDSVLFRHPLPAWMAGWLPDPVLHRVALLDALAVIMIALGLLDMLLAIVGNRLLLVAGQRAVFELRRDLFAHLQRLSLAFHRRRRSGEVASRLNGDIQSLQNLVTTVGSGVFAHLLTLVGMVTIMLVIDWRYALIVLAAGPLLLWLMQRYSQRLKRALRQARNREGELSGLIQEIMTALPIVQAYGRHTHEDDRFGQHAGQSLEATIEASDLQNRFAPLVAGGIAMTTALATWYGAIQVLHGRITAGELLVFLAYLRGMAAPLRQFAKSAGVISKGQVAAERLGDIFHEAPEIRNRPGALRPERSRGAIRLENVSFAYREARPILHEIELDIAPGQTVALVGATGAGKSTLATLVPRLHDPVTGRVLLDGHDLRDLDLDYLRDQIALVLQEPLLLQGSVWENIAYGRDGATRDDAMAAARAAGIDDMIRSLPQGFDTPVGERGAGLSGGQRQCVSIARAMLRDAPVVLLDEPTSALDAFAERRVTAALQRLTQGRTTLIIAHRLATIADADVIVVLDGGRIVERGRHAELLQQNGAYAALWRDDSLARGAEVVPIQSNDIQRGSMPA</sequence>
<reference evidence="11 12" key="1">
    <citation type="submission" date="2016-09" db="EMBL/GenBank/DDBJ databases">
        <title>Acidihalobacter prosperus V6 (DSM14174).</title>
        <authorList>
            <person name="Khaleque H.N."/>
            <person name="Ramsay J.P."/>
            <person name="Murphy R.J.T."/>
            <person name="Kaksonen A.H."/>
            <person name="Boxall N.J."/>
            <person name="Watkin E.L.J."/>
        </authorList>
    </citation>
    <scope>NUCLEOTIDE SEQUENCE [LARGE SCALE GENOMIC DNA]</scope>
    <source>
        <strain evidence="11 12">V6</strain>
    </source>
</reference>
<dbReference type="InterPro" id="IPR011527">
    <property type="entry name" value="ABC1_TM_dom"/>
</dbReference>
<dbReference type="AlphaFoldDB" id="A0A1D8K873"/>
<dbReference type="SMART" id="SM00382">
    <property type="entry name" value="AAA"/>
    <property type="match status" value="1"/>
</dbReference>
<comment type="subcellular location">
    <subcellularLocation>
        <location evidence="1">Cell membrane</location>
        <topology evidence="1">Multi-pass membrane protein</topology>
    </subcellularLocation>
</comment>
<evidence type="ECO:0000256" key="4">
    <source>
        <dbReference type="ARBA" id="ARBA00022741"/>
    </source>
</evidence>
<accession>A0A1D8K873</accession>
<evidence type="ECO:0000256" key="6">
    <source>
        <dbReference type="ARBA" id="ARBA00022989"/>
    </source>
</evidence>
<feature type="domain" description="ABC transmembrane type-1" evidence="10">
    <location>
        <begin position="24"/>
        <end position="322"/>
    </location>
</feature>
<dbReference type="GO" id="GO:0005886">
    <property type="term" value="C:plasma membrane"/>
    <property type="evidence" value="ECO:0007669"/>
    <property type="project" value="UniProtKB-SubCell"/>
</dbReference>
<evidence type="ECO:0000313" key="11">
    <source>
        <dbReference type="EMBL" id="AOV17140.1"/>
    </source>
</evidence>
<dbReference type="Pfam" id="PF00664">
    <property type="entry name" value="ABC_membrane"/>
    <property type="match status" value="1"/>
</dbReference>
<dbReference type="PROSITE" id="PS50893">
    <property type="entry name" value="ABC_TRANSPORTER_2"/>
    <property type="match status" value="1"/>
</dbReference>
<dbReference type="CDD" id="cd18564">
    <property type="entry name" value="ABC_6TM_exporter_like"/>
    <property type="match status" value="1"/>
</dbReference>
<evidence type="ECO:0000313" key="12">
    <source>
        <dbReference type="Proteomes" id="UP000095342"/>
    </source>
</evidence>
<evidence type="ECO:0000256" key="1">
    <source>
        <dbReference type="ARBA" id="ARBA00004651"/>
    </source>
</evidence>
<dbReference type="EMBL" id="CP017448">
    <property type="protein sequence ID" value="AOV17140.1"/>
    <property type="molecule type" value="Genomic_DNA"/>
</dbReference>
<dbReference type="InterPro" id="IPR027417">
    <property type="entry name" value="P-loop_NTPase"/>
</dbReference>
<dbReference type="InterPro" id="IPR017871">
    <property type="entry name" value="ABC_transporter-like_CS"/>
</dbReference>
<feature type="domain" description="ABC transporter" evidence="9">
    <location>
        <begin position="356"/>
        <end position="590"/>
    </location>
</feature>
<dbReference type="FunFam" id="3.40.50.300:FF:000287">
    <property type="entry name" value="Multidrug ABC transporter ATP-binding protein"/>
    <property type="match status" value="1"/>
</dbReference>
<dbReference type="PANTHER" id="PTHR43394">
    <property type="entry name" value="ATP-DEPENDENT PERMEASE MDL1, MITOCHONDRIAL"/>
    <property type="match status" value="1"/>
</dbReference>
<gene>
    <name evidence="11" type="ORF">BJI67_08775</name>
</gene>
<evidence type="ECO:0000256" key="8">
    <source>
        <dbReference type="SAM" id="Phobius"/>
    </source>
</evidence>
<keyword evidence="12" id="KW-1185">Reference proteome</keyword>
<evidence type="ECO:0000256" key="3">
    <source>
        <dbReference type="ARBA" id="ARBA00022692"/>
    </source>
</evidence>